<evidence type="ECO:0000313" key="4">
    <source>
        <dbReference type="WBParaSite" id="HCON_00128240-00001"/>
    </source>
</evidence>
<dbReference type="Proteomes" id="UP000025227">
    <property type="component" value="Unplaced"/>
</dbReference>
<keyword evidence="2" id="KW-0812">Transmembrane</keyword>
<organism evidence="3 4">
    <name type="scientific">Haemonchus contortus</name>
    <name type="common">Barber pole worm</name>
    <dbReference type="NCBI Taxonomy" id="6289"/>
    <lineage>
        <taxon>Eukaryota</taxon>
        <taxon>Metazoa</taxon>
        <taxon>Ecdysozoa</taxon>
        <taxon>Nematoda</taxon>
        <taxon>Chromadorea</taxon>
        <taxon>Rhabditida</taxon>
        <taxon>Rhabditina</taxon>
        <taxon>Rhabditomorpha</taxon>
        <taxon>Strongyloidea</taxon>
        <taxon>Trichostrongylidae</taxon>
        <taxon>Haemonchus</taxon>
    </lineage>
</organism>
<feature type="compositionally biased region" description="Basic and acidic residues" evidence="1">
    <location>
        <begin position="160"/>
        <end position="173"/>
    </location>
</feature>
<dbReference type="WBParaSite" id="HCON_00128240-00001">
    <property type="protein sequence ID" value="HCON_00128240-00001"/>
    <property type="gene ID" value="HCON_00128240"/>
</dbReference>
<keyword evidence="2" id="KW-1133">Transmembrane helix</keyword>
<protein>
    <submittedName>
        <fullName evidence="4">Secreted protein</fullName>
    </submittedName>
</protein>
<proteinExistence type="predicted"/>
<accession>A0A7I4YQ20</accession>
<feature type="transmembrane region" description="Helical" evidence="2">
    <location>
        <begin position="6"/>
        <end position="31"/>
    </location>
</feature>
<dbReference type="OrthoDB" id="5897900at2759"/>
<name>A0A7I4YQ20_HAECO</name>
<dbReference type="AlphaFoldDB" id="A0A7I4YQ20"/>
<evidence type="ECO:0000256" key="2">
    <source>
        <dbReference type="SAM" id="Phobius"/>
    </source>
</evidence>
<evidence type="ECO:0000256" key="1">
    <source>
        <dbReference type="SAM" id="MobiDB-lite"/>
    </source>
</evidence>
<reference evidence="4" key="1">
    <citation type="submission" date="2020-12" db="UniProtKB">
        <authorList>
            <consortium name="WormBaseParasite"/>
        </authorList>
    </citation>
    <scope>IDENTIFICATION</scope>
    <source>
        <strain evidence="4">MHco3</strain>
    </source>
</reference>
<feature type="region of interest" description="Disordered" evidence="1">
    <location>
        <begin position="144"/>
        <end position="183"/>
    </location>
</feature>
<evidence type="ECO:0000313" key="3">
    <source>
        <dbReference type="Proteomes" id="UP000025227"/>
    </source>
</evidence>
<sequence>MGKPGYITFPWIFLALLIFVRLIGVVLMMLWPPAAFSDYALRARTCQSERVQPSLNNRNILTITLWNRVTSIVNVCSYNPEFTINDFKTKSGIRLFHVSSPNMFTTDDECTIVSVNNAMHADAEEDLAISTKCKFYAAGSHVQNSSSYHEDGAPWNTILDPKRDRRPKNETGKPKSYAYWKSERSHHHRPSHITRIEVWHFQC</sequence>
<keyword evidence="3" id="KW-1185">Reference proteome</keyword>
<keyword evidence="2" id="KW-0472">Membrane</keyword>